<comment type="caution">
    <text evidence="2">The sequence shown here is derived from an EMBL/GenBank/DDBJ whole genome shotgun (WGS) entry which is preliminary data.</text>
</comment>
<reference evidence="2" key="2">
    <citation type="journal article" date="2023" name="IMA Fungus">
        <title>Comparative genomic study of the Penicillium genus elucidates a diverse pangenome and 15 lateral gene transfer events.</title>
        <authorList>
            <person name="Petersen C."/>
            <person name="Sorensen T."/>
            <person name="Nielsen M.R."/>
            <person name="Sondergaard T.E."/>
            <person name="Sorensen J.L."/>
            <person name="Fitzpatrick D.A."/>
            <person name="Frisvad J.C."/>
            <person name="Nielsen K.L."/>
        </authorList>
    </citation>
    <scope>NUCLEOTIDE SEQUENCE</scope>
    <source>
        <strain evidence="2">IBT 26290</strain>
    </source>
</reference>
<organism evidence="2 3">
    <name type="scientific">Penicillium canariense</name>
    <dbReference type="NCBI Taxonomy" id="189055"/>
    <lineage>
        <taxon>Eukaryota</taxon>
        <taxon>Fungi</taxon>
        <taxon>Dikarya</taxon>
        <taxon>Ascomycota</taxon>
        <taxon>Pezizomycotina</taxon>
        <taxon>Eurotiomycetes</taxon>
        <taxon>Eurotiomycetidae</taxon>
        <taxon>Eurotiales</taxon>
        <taxon>Aspergillaceae</taxon>
        <taxon>Penicillium</taxon>
    </lineage>
</organism>
<sequence length="177" mass="18181">MRLTPLIPLTLPLTLAAANTLNVTVLGAKDNRSTLECWALEPGFQTSNQAGTSGTEALNLGPIGGAHAANATYSVIPAGFDGGRHNAPAQQWVVFLSGLAHITIPNSTAEAWILGGKHGTILALDTADVSTVGHVTKYPSQEQTVSLQLPLGDAGVPGHVVLHSGACRGSEMLTESA</sequence>
<gene>
    <name evidence="2" type="ORF">N7482_007830</name>
</gene>
<feature type="non-terminal residue" evidence="2">
    <location>
        <position position="1"/>
    </location>
</feature>
<dbReference type="EMBL" id="JAPQKN010000004">
    <property type="protein sequence ID" value="KAJ5160826.1"/>
    <property type="molecule type" value="Genomic_DNA"/>
</dbReference>
<evidence type="ECO:0000313" key="3">
    <source>
        <dbReference type="Proteomes" id="UP001149163"/>
    </source>
</evidence>
<reference evidence="2" key="1">
    <citation type="submission" date="2022-11" db="EMBL/GenBank/DDBJ databases">
        <authorList>
            <person name="Petersen C."/>
        </authorList>
    </citation>
    <scope>NUCLEOTIDE SEQUENCE</scope>
    <source>
        <strain evidence="2">IBT 26290</strain>
    </source>
</reference>
<protein>
    <recommendedName>
        <fullName evidence="4">Small secreted protein</fullName>
    </recommendedName>
</protein>
<accession>A0A9W9HZS9</accession>
<feature type="signal peptide" evidence="1">
    <location>
        <begin position="1"/>
        <end position="18"/>
    </location>
</feature>
<evidence type="ECO:0000313" key="2">
    <source>
        <dbReference type="EMBL" id="KAJ5160826.1"/>
    </source>
</evidence>
<evidence type="ECO:0008006" key="4">
    <source>
        <dbReference type="Google" id="ProtNLM"/>
    </source>
</evidence>
<proteinExistence type="predicted"/>
<dbReference type="OrthoDB" id="3223416at2759"/>
<dbReference type="AlphaFoldDB" id="A0A9W9HZS9"/>
<feature type="chain" id="PRO_5040798719" description="Small secreted protein" evidence="1">
    <location>
        <begin position="19"/>
        <end position="177"/>
    </location>
</feature>
<dbReference type="Proteomes" id="UP001149163">
    <property type="component" value="Unassembled WGS sequence"/>
</dbReference>
<name>A0A9W9HZS9_9EURO</name>
<dbReference type="GeneID" id="81429130"/>
<keyword evidence="1" id="KW-0732">Signal</keyword>
<dbReference type="RefSeq" id="XP_056542383.1">
    <property type="nucleotide sequence ID" value="XM_056689954.1"/>
</dbReference>
<keyword evidence="3" id="KW-1185">Reference proteome</keyword>
<evidence type="ECO:0000256" key="1">
    <source>
        <dbReference type="SAM" id="SignalP"/>
    </source>
</evidence>